<reference evidence="2 3" key="1">
    <citation type="submission" date="2021-04" db="EMBL/GenBank/DDBJ databases">
        <title>Ruania sp. nov., isolated from sandy soil of mangrove forest.</title>
        <authorList>
            <person name="Ge X."/>
            <person name="Huang R."/>
            <person name="Liu W."/>
        </authorList>
    </citation>
    <scope>NUCLEOTIDE SEQUENCE [LARGE SCALE GENOMIC DNA]</scope>
    <source>
        <strain evidence="2 3">N2-46</strain>
    </source>
</reference>
<comment type="caution">
    <text evidence="2">The sequence shown here is derived from an EMBL/GenBank/DDBJ whole genome shotgun (WGS) entry which is preliminary data.</text>
</comment>
<proteinExistence type="predicted"/>
<evidence type="ECO:0000313" key="2">
    <source>
        <dbReference type="EMBL" id="MBZ2198877.1"/>
    </source>
</evidence>
<feature type="region of interest" description="Disordered" evidence="1">
    <location>
        <begin position="44"/>
        <end position="63"/>
    </location>
</feature>
<dbReference type="EMBL" id="JAGSHT010000022">
    <property type="protein sequence ID" value="MBZ2198877.1"/>
    <property type="molecule type" value="Genomic_DNA"/>
</dbReference>
<protein>
    <submittedName>
        <fullName evidence="2">Uncharacterized protein</fullName>
    </submittedName>
</protein>
<evidence type="ECO:0000313" key="3">
    <source>
        <dbReference type="Proteomes" id="UP000826651"/>
    </source>
</evidence>
<keyword evidence="3" id="KW-1185">Reference proteome</keyword>
<evidence type="ECO:0000256" key="1">
    <source>
        <dbReference type="SAM" id="MobiDB-lite"/>
    </source>
</evidence>
<accession>A0ABS7SF66</accession>
<name>A0ABS7SF66_9MICO</name>
<feature type="compositionally biased region" description="Basic and acidic residues" evidence="1">
    <location>
        <begin position="52"/>
        <end position="63"/>
    </location>
</feature>
<sequence length="161" mass="17583">MPLQELEHRRPDPVRVADGSGVSQSGQLHEVGIGDRFGDFAGAVGEGVGVEGEGHDQDRNTDPAERLETVLIGRDELRRPPAPGRVRATCPFGPGLAHSRNEGVVGKPRRREGGQQRHRQPQRREFIASLREEVPALLERLVDLVLTPVGGQQRCAGDVLR</sequence>
<feature type="compositionally biased region" description="Basic and acidic residues" evidence="1">
    <location>
        <begin position="1"/>
        <end position="15"/>
    </location>
</feature>
<organism evidence="2 3">
    <name type="scientific">Occultella gossypii</name>
    <dbReference type="NCBI Taxonomy" id="2800820"/>
    <lineage>
        <taxon>Bacteria</taxon>
        <taxon>Bacillati</taxon>
        <taxon>Actinomycetota</taxon>
        <taxon>Actinomycetes</taxon>
        <taxon>Micrococcales</taxon>
        <taxon>Ruaniaceae</taxon>
        <taxon>Occultella</taxon>
    </lineage>
</organism>
<feature type="region of interest" description="Disordered" evidence="1">
    <location>
        <begin position="1"/>
        <end position="27"/>
    </location>
</feature>
<gene>
    <name evidence="2" type="ORF">KCQ71_22205</name>
</gene>
<feature type="region of interest" description="Disordered" evidence="1">
    <location>
        <begin position="77"/>
        <end position="124"/>
    </location>
</feature>
<dbReference type="Proteomes" id="UP000826651">
    <property type="component" value="Unassembled WGS sequence"/>
</dbReference>